<dbReference type="NCBIfam" id="NF033709">
    <property type="entry name" value="PorV_fam"/>
    <property type="match status" value="1"/>
</dbReference>
<dbReference type="NCBIfam" id="NF033711">
    <property type="entry name" value="T9SS_PorQ"/>
    <property type="match status" value="1"/>
</dbReference>
<dbReference type="EMBL" id="FUWH01000009">
    <property type="protein sequence ID" value="SKA06120.1"/>
    <property type="molecule type" value="Genomic_DNA"/>
</dbReference>
<feature type="chain" id="PRO_5012775236" description="Type IX secretion system protein PorQ" evidence="1">
    <location>
        <begin position="19"/>
        <end position="342"/>
    </location>
</feature>
<feature type="signal peptide" evidence="1">
    <location>
        <begin position="1"/>
        <end position="18"/>
    </location>
</feature>
<keyword evidence="3" id="KW-1185">Reference proteome</keyword>
<dbReference type="RefSeq" id="WP_078832148.1">
    <property type="nucleotide sequence ID" value="NZ_FUWH01000009.1"/>
</dbReference>
<name>A0A1T4QQV3_9BACT</name>
<evidence type="ECO:0000313" key="3">
    <source>
        <dbReference type="Proteomes" id="UP000190888"/>
    </source>
</evidence>
<evidence type="ECO:0000313" key="2">
    <source>
        <dbReference type="EMBL" id="SKA06120.1"/>
    </source>
</evidence>
<accession>A0A1T4QQV3</accession>
<dbReference type="STRING" id="413434.SAMN04488132_10942"/>
<evidence type="ECO:0008006" key="4">
    <source>
        <dbReference type="Google" id="ProtNLM"/>
    </source>
</evidence>
<keyword evidence="1" id="KW-0732">Signal</keyword>
<gene>
    <name evidence="2" type="ORF">SAMN04488132_10942</name>
</gene>
<protein>
    <recommendedName>
        <fullName evidence="4">Type IX secretion system protein PorQ</fullName>
    </recommendedName>
</protein>
<dbReference type="AlphaFoldDB" id="A0A1T4QQV3"/>
<dbReference type="Proteomes" id="UP000190888">
    <property type="component" value="Unassembled WGS sequence"/>
</dbReference>
<sequence length="342" mass="38125">MHYRVLFFFLLLSGYGHSQTLGGNAVFNFLNQPNTAQLSALGGVNISAIGKDVGMAFHNPALLRENMHGQADLSFNSFLAGITAYSFTSAFRWNAANTNIGFGVNYLNYGEMTQTDASGIVGGSFRPRDYVVQAMASRQYKDNWWYGATLKFIYSGYGQYSSSGIAADVAVTYYDPEKQVQAGVVVKNLGTQLKTYDGSNRKEELPFDLQAGVTARLKNAPLQFSLTAHHLHRFNIHYNDTAFRASEGDPQYREGTTLQQVFSHLVLGAQLFLHEKIEVDAGYNFLRRQDLNAYNMTSGLNGFNLGIGVLLKKARFRYATGFYQQQLFHQLSLNISWKGEGL</sequence>
<organism evidence="2 3">
    <name type="scientific">Sediminibacterium ginsengisoli</name>
    <dbReference type="NCBI Taxonomy" id="413434"/>
    <lineage>
        <taxon>Bacteria</taxon>
        <taxon>Pseudomonadati</taxon>
        <taxon>Bacteroidota</taxon>
        <taxon>Chitinophagia</taxon>
        <taxon>Chitinophagales</taxon>
        <taxon>Chitinophagaceae</taxon>
        <taxon>Sediminibacterium</taxon>
    </lineage>
</organism>
<proteinExistence type="predicted"/>
<reference evidence="2 3" key="1">
    <citation type="submission" date="2017-02" db="EMBL/GenBank/DDBJ databases">
        <authorList>
            <person name="Peterson S.W."/>
        </authorList>
    </citation>
    <scope>NUCLEOTIDE SEQUENCE [LARGE SCALE GENOMIC DNA]</scope>
    <source>
        <strain evidence="2 3">DSM 22335</strain>
    </source>
</reference>
<dbReference type="OrthoDB" id="9809953at2"/>
<evidence type="ECO:0000256" key="1">
    <source>
        <dbReference type="SAM" id="SignalP"/>
    </source>
</evidence>